<evidence type="ECO:0000313" key="2">
    <source>
        <dbReference type="Proteomes" id="UP000823775"/>
    </source>
</evidence>
<evidence type="ECO:0000313" key="1">
    <source>
        <dbReference type="EMBL" id="MCE5167059.1"/>
    </source>
</evidence>
<dbReference type="Proteomes" id="UP000823775">
    <property type="component" value="Unassembled WGS sequence"/>
</dbReference>
<accession>A0ABS8Y7Z4</accession>
<feature type="non-terminal residue" evidence="1">
    <location>
        <position position="103"/>
    </location>
</feature>
<comment type="caution">
    <text evidence="1">The sequence shown here is derived from an EMBL/GenBank/DDBJ whole genome shotgun (WGS) entry which is preliminary data.</text>
</comment>
<keyword evidence="2" id="KW-1185">Reference proteome</keyword>
<reference evidence="1 2" key="1">
    <citation type="journal article" date="2021" name="BMC Genomics">
        <title>Datura genome reveals duplications of psychoactive alkaloid biosynthetic genes and high mutation rate following tissue culture.</title>
        <authorList>
            <person name="Rajewski A."/>
            <person name="Carter-House D."/>
            <person name="Stajich J."/>
            <person name="Litt A."/>
        </authorList>
    </citation>
    <scope>NUCLEOTIDE SEQUENCE [LARGE SCALE GENOMIC DNA]</scope>
    <source>
        <strain evidence="1">AR-01</strain>
    </source>
</reference>
<sequence length="103" mass="11892">MEIAGDDCFLVAESKSPNAKRDPRLMTRCKLMSERIEGLGKKITGRLQFVKPLIFRFEDEEPLPPEKEDWEKRIEDLFGEMDMCNLESHIGFTNPSVSPMQSE</sequence>
<organism evidence="1 2">
    <name type="scientific">Datura stramonium</name>
    <name type="common">Jimsonweed</name>
    <name type="synonym">Common thornapple</name>
    <dbReference type="NCBI Taxonomy" id="4076"/>
    <lineage>
        <taxon>Eukaryota</taxon>
        <taxon>Viridiplantae</taxon>
        <taxon>Streptophyta</taxon>
        <taxon>Embryophyta</taxon>
        <taxon>Tracheophyta</taxon>
        <taxon>Spermatophyta</taxon>
        <taxon>Magnoliopsida</taxon>
        <taxon>eudicotyledons</taxon>
        <taxon>Gunneridae</taxon>
        <taxon>Pentapetalae</taxon>
        <taxon>asterids</taxon>
        <taxon>lamiids</taxon>
        <taxon>Solanales</taxon>
        <taxon>Solanaceae</taxon>
        <taxon>Solanoideae</taxon>
        <taxon>Datureae</taxon>
        <taxon>Datura</taxon>
    </lineage>
</organism>
<protein>
    <submittedName>
        <fullName evidence="1">Uncharacterized protein</fullName>
    </submittedName>
</protein>
<gene>
    <name evidence="1" type="ORF">HAX54_035373</name>
</gene>
<name>A0ABS8Y7Z4_DATST</name>
<dbReference type="EMBL" id="JACEIK010046168">
    <property type="protein sequence ID" value="MCE5167059.1"/>
    <property type="molecule type" value="Genomic_DNA"/>
</dbReference>
<proteinExistence type="predicted"/>